<keyword evidence="2" id="KW-1185">Reference proteome</keyword>
<sequence>MVELDSLPTYDPSNLSAPSYTQATAAPFPPTPCTLNVKNESKSRLPILFYHPDDEDERIIFEITPSHADETRSSSTGSSPSSGRSSPTPDFRSVVHVNVASESRSAYAVRRHVPSGTYEIVELGDDGSPAKCRKMVTRGIFKSKFAFEGLDGNEWAWKGSAGRSCELYEYQASGKKSLIADYVKSAVGSSTISFKVSPSEPALAIASLFPLIDMHRLELQSSYTTDEQLAQLQREVKPSAWDAYFLSAGQGTAKQEKFKLQLARERERSRSASRNRAVADGEPGEVGPAPVLFHPPTFNGTAGLVGRIEEDGERGRGRTK</sequence>
<evidence type="ECO:0000313" key="2">
    <source>
        <dbReference type="Proteomes" id="UP000245626"/>
    </source>
</evidence>
<organism evidence="1 2">
    <name type="scientific">Violaceomyces palustris</name>
    <dbReference type="NCBI Taxonomy" id="1673888"/>
    <lineage>
        <taxon>Eukaryota</taxon>
        <taxon>Fungi</taxon>
        <taxon>Dikarya</taxon>
        <taxon>Basidiomycota</taxon>
        <taxon>Ustilaginomycotina</taxon>
        <taxon>Ustilaginomycetes</taxon>
        <taxon>Violaceomycetales</taxon>
        <taxon>Violaceomycetaceae</taxon>
        <taxon>Violaceomyces</taxon>
    </lineage>
</organism>
<name>A0ACD0NXL6_9BASI</name>
<protein>
    <submittedName>
        <fullName evidence="1">Uncharacterized protein</fullName>
    </submittedName>
</protein>
<accession>A0ACD0NXL6</accession>
<dbReference type="EMBL" id="KZ819920">
    <property type="protein sequence ID" value="PWN50546.1"/>
    <property type="molecule type" value="Genomic_DNA"/>
</dbReference>
<dbReference type="Proteomes" id="UP000245626">
    <property type="component" value="Unassembled WGS sequence"/>
</dbReference>
<evidence type="ECO:0000313" key="1">
    <source>
        <dbReference type="EMBL" id="PWN50546.1"/>
    </source>
</evidence>
<reference evidence="1 2" key="1">
    <citation type="journal article" date="2018" name="Mol. Biol. Evol.">
        <title>Broad Genomic Sampling Reveals a Smut Pathogenic Ancestry of the Fungal Clade Ustilaginomycotina.</title>
        <authorList>
            <person name="Kijpornyongpan T."/>
            <person name="Mondo S.J."/>
            <person name="Barry K."/>
            <person name="Sandor L."/>
            <person name="Lee J."/>
            <person name="Lipzen A."/>
            <person name="Pangilinan J."/>
            <person name="LaButti K."/>
            <person name="Hainaut M."/>
            <person name="Henrissat B."/>
            <person name="Grigoriev I.V."/>
            <person name="Spatafora J.W."/>
            <person name="Aime M.C."/>
        </authorList>
    </citation>
    <scope>NUCLEOTIDE SEQUENCE [LARGE SCALE GENOMIC DNA]</scope>
    <source>
        <strain evidence="1 2">SA 807</strain>
    </source>
</reference>
<gene>
    <name evidence="1" type="ORF">IE53DRAFT_362278</name>
</gene>
<proteinExistence type="predicted"/>